<reference evidence="1" key="1">
    <citation type="submission" date="2018-05" db="EMBL/GenBank/DDBJ databases">
        <authorList>
            <person name="Lanie J.A."/>
            <person name="Ng W.-L."/>
            <person name="Kazmierczak K.M."/>
            <person name="Andrzejewski T.M."/>
            <person name="Davidsen T.M."/>
            <person name="Wayne K.J."/>
            <person name="Tettelin H."/>
            <person name="Glass J.I."/>
            <person name="Rusch D."/>
            <person name="Podicherti R."/>
            <person name="Tsui H.-C.T."/>
            <person name="Winkler M.E."/>
        </authorList>
    </citation>
    <scope>NUCLEOTIDE SEQUENCE</scope>
</reference>
<evidence type="ECO:0000313" key="1">
    <source>
        <dbReference type="EMBL" id="SVC32822.1"/>
    </source>
</evidence>
<gene>
    <name evidence="1" type="ORF">METZ01_LOCUS285676</name>
</gene>
<dbReference type="EMBL" id="UINC01085354">
    <property type="protein sequence ID" value="SVC32822.1"/>
    <property type="molecule type" value="Genomic_DNA"/>
</dbReference>
<sequence length="38" mass="4555">MRCVKLINNVIIQFNNLRKIGQLYYAVSLYFFENQVSD</sequence>
<name>A0A382LCE8_9ZZZZ</name>
<dbReference type="AlphaFoldDB" id="A0A382LCE8"/>
<accession>A0A382LCE8</accession>
<proteinExistence type="predicted"/>
<protein>
    <submittedName>
        <fullName evidence="1">Uncharacterized protein</fullName>
    </submittedName>
</protein>
<organism evidence="1">
    <name type="scientific">marine metagenome</name>
    <dbReference type="NCBI Taxonomy" id="408172"/>
    <lineage>
        <taxon>unclassified sequences</taxon>
        <taxon>metagenomes</taxon>
        <taxon>ecological metagenomes</taxon>
    </lineage>
</organism>